<keyword evidence="2" id="KW-1185">Reference proteome</keyword>
<dbReference type="AlphaFoldDB" id="A0AAD3DLS5"/>
<dbReference type="Proteomes" id="UP001054857">
    <property type="component" value="Unassembled WGS sequence"/>
</dbReference>
<dbReference type="CDD" id="cd14820">
    <property type="entry name" value="TRAX"/>
    <property type="match status" value="1"/>
</dbReference>
<gene>
    <name evidence="1" type="ORF">Agub_g5106</name>
</gene>
<dbReference type="GO" id="GO:0043565">
    <property type="term" value="F:sequence-specific DNA binding"/>
    <property type="evidence" value="ECO:0007669"/>
    <property type="project" value="InterPro"/>
</dbReference>
<organism evidence="1 2">
    <name type="scientific">Astrephomene gubernaculifera</name>
    <dbReference type="NCBI Taxonomy" id="47775"/>
    <lineage>
        <taxon>Eukaryota</taxon>
        <taxon>Viridiplantae</taxon>
        <taxon>Chlorophyta</taxon>
        <taxon>core chlorophytes</taxon>
        <taxon>Chlorophyceae</taxon>
        <taxon>CS clade</taxon>
        <taxon>Chlamydomonadales</taxon>
        <taxon>Astrephomenaceae</taxon>
        <taxon>Astrephomene</taxon>
    </lineage>
</organism>
<comment type="caution">
    <text evidence="1">The sequence shown here is derived from an EMBL/GenBank/DDBJ whole genome shotgun (WGS) entry which is preliminary data.</text>
</comment>
<evidence type="ECO:0008006" key="3">
    <source>
        <dbReference type="Google" id="ProtNLM"/>
    </source>
</evidence>
<sequence>MPLGPLGRAAVLLCRRGATTQLCISLGHLHYWRSLRAPIALPSPTGNRVYCSGSPGFASSASTSPPAPAPTALPQPITDVSPGGDLMAGVEVISESDWQHLGAHLAAYDEQREALIKKCRDMQKLAKQAVYSLHRGEAARAEQQLDKTESLARELLPALAKYPSLRPGSYSAAIEEYAEAKAFSVFLREGRLVRSEELPLAEPEEFLGGVLDFTGELNRYAVARATQRDRAAVQRCRDLVDGLMGRFLQFDLRNGSLRKKFDALKYTLKKMESTLYELALTEAMGFKVEAAGMEPDAAGGSGGGG</sequence>
<dbReference type="SUPFAM" id="SSF74784">
    <property type="entry name" value="Translin"/>
    <property type="match status" value="1"/>
</dbReference>
<evidence type="ECO:0000313" key="1">
    <source>
        <dbReference type="EMBL" id="GFR43963.1"/>
    </source>
</evidence>
<dbReference type="Gene3D" id="1.20.58.2140">
    <property type="match status" value="1"/>
</dbReference>
<dbReference type="Pfam" id="PF01997">
    <property type="entry name" value="Translin"/>
    <property type="match status" value="1"/>
</dbReference>
<name>A0AAD3DLS5_9CHLO</name>
<dbReference type="InterPro" id="IPR002848">
    <property type="entry name" value="Translin_fam"/>
</dbReference>
<protein>
    <recommendedName>
        <fullName evidence="3">Translin family protein</fullName>
    </recommendedName>
</protein>
<dbReference type="InterPro" id="IPR036081">
    <property type="entry name" value="Translin_sf"/>
</dbReference>
<dbReference type="EMBL" id="BMAR01000006">
    <property type="protein sequence ID" value="GFR43963.1"/>
    <property type="molecule type" value="Genomic_DNA"/>
</dbReference>
<proteinExistence type="predicted"/>
<evidence type="ECO:0000313" key="2">
    <source>
        <dbReference type="Proteomes" id="UP001054857"/>
    </source>
</evidence>
<reference evidence="1 2" key="1">
    <citation type="journal article" date="2021" name="Sci. Rep.">
        <title>Genome sequencing of the multicellular alga Astrephomene provides insights into convergent evolution of germ-soma differentiation.</title>
        <authorList>
            <person name="Yamashita S."/>
            <person name="Yamamoto K."/>
            <person name="Matsuzaki R."/>
            <person name="Suzuki S."/>
            <person name="Yamaguchi H."/>
            <person name="Hirooka S."/>
            <person name="Minakuchi Y."/>
            <person name="Miyagishima S."/>
            <person name="Kawachi M."/>
            <person name="Toyoda A."/>
            <person name="Nozaki H."/>
        </authorList>
    </citation>
    <scope>NUCLEOTIDE SEQUENCE [LARGE SCALE GENOMIC DNA]</scope>
    <source>
        <strain evidence="1 2">NIES-4017</strain>
    </source>
</reference>
<feature type="non-terminal residue" evidence="1">
    <location>
        <position position="305"/>
    </location>
</feature>
<accession>A0AAD3DLS5</accession>
<dbReference type="PANTHER" id="PTHR10741">
    <property type="entry name" value="TRANSLIN AND TRANSLIN ASSOCIATED PROTEIN X"/>
    <property type="match status" value="1"/>
</dbReference>